<sequence length="73" mass="8105">MTGFAVFFLFGSAFTAAVWTLYASIHPQLHRFAELFGMARPVALPAPSPRLSRVRVRSVPARMPRLHPQRAAA</sequence>
<evidence type="ECO:0000313" key="2">
    <source>
        <dbReference type="Proteomes" id="UP000531251"/>
    </source>
</evidence>
<reference evidence="1 2" key="1">
    <citation type="submission" date="2020-03" db="EMBL/GenBank/DDBJ databases">
        <title>Genomic Encyclopedia of Type Strains, Phase IV (KMG-IV): sequencing the most valuable type-strain genomes for metagenomic binning, comparative biology and taxonomic classification.</title>
        <authorList>
            <person name="Goeker M."/>
        </authorList>
    </citation>
    <scope>NUCLEOTIDE SEQUENCE [LARGE SCALE GENOMIC DNA]</scope>
    <source>
        <strain evidence="1 2">DSM 7225</strain>
    </source>
</reference>
<dbReference type="AlphaFoldDB" id="A0A7X6BBP6"/>
<dbReference type="EMBL" id="JAATJB010000003">
    <property type="protein sequence ID" value="NJB97234.1"/>
    <property type="molecule type" value="Genomic_DNA"/>
</dbReference>
<dbReference type="Proteomes" id="UP000531251">
    <property type="component" value="Unassembled WGS sequence"/>
</dbReference>
<keyword evidence="2" id="KW-1185">Reference proteome</keyword>
<organism evidence="1 2">
    <name type="scientific">Sphingomonas trueperi</name>
    <dbReference type="NCBI Taxonomy" id="53317"/>
    <lineage>
        <taxon>Bacteria</taxon>
        <taxon>Pseudomonadati</taxon>
        <taxon>Pseudomonadota</taxon>
        <taxon>Alphaproteobacteria</taxon>
        <taxon>Sphingomonadales</taxon>
        <taxon>Sphingomonadaceae</taxon>
        <taxon>Sphingomonas</taxon>
    </lineage>
</organism>
<gene>
    <name evidence="1" type="ORF">GGR89_001540</name>
</gene>
<proteinExistence type="predicted"/>
<comment type="caution">
    <text evidence="1">The sequence shown here is derived from an EMBL/GenBank/DDBJ whole genome shotgun (WGS) entry which is preliminary data.</text>
</comment>
<evidence type="ECO:0000313" key="1">
    <source>
        <dbReference type="EMBL" id="NJB97234.1"/>
    </source>
</evidence>
<accession>A0A7X6BBP6</accession>
<protein>
    <submittedName>
        <fullName evidence="1">Uncharacterized protein</fullName>
    </submittedName>
</protein>
<name>A0A7X6BBP6_9SPHN</name>